<organism evidence="1 2">
    <name type="scientific">Ralstonia phage Alix</name>
    <dbReference type="NCBI Taxonomy" id="2759718"/>
    <lineage>
        <taxon>Viruses</taxon>
        <taxon>Duplodnaviria</taxon>
        <taxon>Heunggongvirae</taxon>
        <taxon>Uroviricota</taxon>
        <taxon>Caudoviricetes</taxon>
        <taxon>Gervaisevirus</taxon>
        <taxon>Gervaisevirus claudettte</taxon>
    </lineage>
</organism>
<reference evidence="1 2" key="1">
    <citation type="submission" date="2020-07" db="EMBL/GenBank/DDBJ databases">
        <title>Ralstonia phages.</title>
        <authorList>
            <person name="Trotereau A."/>
            <person name="Boyer C."/>
            <person name="Torres-Barcelo C."/>
        </authorList>
    </citation>
    <scope>NUCLEOTIDE SEQUENCE [LARGE SCALE GENOMIC DNA]</scope>
</reference>
<dbReference type="EMBL" id="MT740727">
    <property type="protein sequence ID" value="QMV32502.1"/>
    <property type="molecule type" value="Genomic_DNA"/>
</dbReference>
<protein>
    <submittedName>
        <fullName evidence="1">Uncharacterized protein</fullName>
    </submittedName>
</protein>
<sequence>MIEHTGPETLVGPFPFDVPPARPVGFIEQWELDQLKNGCVARVFPTKDEPHDVAVFTHPEASTGLRVFFDKEELDALYEAIEWAKDEGLPGTAEHLQAIFDAHSPEASAPGLSFTDGLNAALEALNGEALGDPTGEPDDVAYARAVNDCREAVKKLLTRASAATVCAACEGSPSAENNPCAVCGRAATVGEASVADDDVFTWLETEISAVDCRYRGDPSYDHDAYWMRERVLKLVKEAKDVFGKVAQQQAEPSASAEIACSSCGLTMDDSKALAAMKQAGPGADETNPILLWAEIHRLRAEAQGPDGCVTWKDAAIAERKLRVAAQSGQRAGVAPEYVMVQRRMRPTRRPEGEGWTDWEECSEDIARDCERVPVFHGQQHEVRWLFAAQSGQQGETGAGVAEGWVAVPIEPTPKMLEQIKFMDNITDLAMTARYKAMLAAAPTPAAQEGEQP</sequence>
<gene>
    <name evidence="1" type="ORF">20A_00053</name>
</gene>
<evidence type="ECO:0000313" key="1">
    <source>
        <dbReference type="EMBL" id="QMV32502.1"/>
    </source>
</evidence>
<name>A0A7G5B879_9CAUD</name>
<proteinExistence type="predicted"/>
<accession>A0A7G5B879</accession>
<evidence type="ECO:0000313" key="2">
    <source>
        <dbReference type="Proteomes" id="UP000515725"/>
    </source>
</evidence>
<dbReference type="Proteomes" id="UP000515725">
    <property type="component" value="Segment"/>
</dbReference>